<comment type="caution">
    <text evidence="1">The sequence shown here is derived from an EMBL/GenBank/DDBJ whole genome shotgun (WGS) entry which is preliminary data.</text>
</comment>
<organism evidence="1 2">
    <name type="scientific">Owenia fusiformis</name>
    <name type="common">Polychaete worm</name>
    <dbReference type="NCBI Taxonomy" id="6347"/>
    <lineage>
        <taxon>Eukaryota</taxon>
        <taxon>Metazoa</taxon>
        <taxon>Spiralia</taxon>
        <taxon>Lophotrochozoa</taxon>
        <taxon>Annelida</taxon>
        <taxon>Polychaeta</taxon>
        <taxon>Sedentaria</taxon>
        <taxon>Canalipalpata</taxon>
        <taxon>Sabellida</taxon>
        <taxon>Oweniida</taxon>
        <taxon>Oweniidae</taxon>
        <taxon>Owenia</taxon>
    </lineage>
</organism>
<sequence length="171" mass="19364">MMGHKVEVMLFKVAVMIILLGSPGVLATECSTQCPTAFTVKHLKSCYLFLYAPGTEATWYEANAYCATQNAHLLTIETSAEYYYILGRIRAWGKTGHNVWTGNNDISGRWQWAGGPCFDTTSMRYTHWGHGQPDNSKGREHCIHLYSPFSLKMNDVACYSKYNFICEINLK</sequence>
<dbReference type="SMART" id="SM00034">
    <property type="entry name" value="CLECT"/>
    <property type="match status" value="1"/>
</dbReference>
<dbReference type="EMBL" id="CAIIXF020000001">
    <property type="protein sequence ID" value="CAH1773996.1"/>
    <property type="molecule type" value="Genomic_DNA"/>
</dbReference>
<keyword evidence="2" id="KW-1185">Reference proteome</keyword>
<reference evidence="1" key="1">
    <citation type="submission" date="2022-03" db="EMBL/GenBank/DDBJ databases">
        <authorList>
            <person name="Martin C."/>
        </authorList>
    </citation>
    <scope>NUCLEOTIDE SEQUENCE</scope>
</reference>
<evidence type="ECO:0000313" key="1">
    <source>
        <dbReference type="EMBL" id="CAH1773996.1"/>
    </source>
</evidence>
<name>A0A8J1UBZ0_OWEFU</name>
<dbReference type="PROSITE" id="PS50041">
    <property type="entry name" value="C_TYPE_LECTIN_2"/>
    <property type="match status" value="1"/>
</dbReference>
<dbReference type="CDD" id="cd00037">
    <property type="entry name" value="CLECT"/>
    <property type="match status" value="1"/>
</dbReference>
<dbReference type="Proteomes" id="UP000749559">
    <property type="component" value="Unassembled WGS sequence"/>
</dbReference>
<dbReference type="InterPro" id="IPR016187">
    <property type="entry name" value="CTDL_fold"/>
</dbReference>
<dbReference type="PANTHER" id="PTHR22803">
    <property type="entry name" value="MANNOSE, PHOSPHOLIPASE, LECTIN RECEPTOR RELATED"/>
    <property type="match status" value="1"/>
</dbReference>
<accession>A0A8J1UBZ0</accession>
<dbReference type="Gene3D" id="3.10.100.10">
    <property type="entry name" value="Mannose-Binding Protein A, subunit A"/>
    <property type="match status" value="1"/>
</dbReference>
<gene>
    <name evidence="1" type="ORF">OFUS_LOCUS1520</name>
</gene>
<dbReference type="InterPro" id="IPR001304">
    <property type="entry name" value="C-type_lectin-like"/>
</dbReference>
<protein>
    <submittedName>
        <fullName evidence="1">Uncharacterized protein</fullName>
    </submittedName>
</protein>
<dbReference type="InterPro" id="IPR016186">
    <property type="entry name" value="C-type_lectin-like/link_sf"/>
</dbReference>
<dbReference type="SUPFAM" id="SSF56436">
    <property type="entry name" value="C-type lectin-like"/>
    <property type="match status" value="1"/>
</dbReference>
<dbReference type="Pfam" id="PF00059">
    <property type="entry name" value="Lectin_C"/>
    <property type="match status" value="1"/>
</dbReference>
<dbReference type="AlphaFoldDB" id="A0A8J1UBZ0"/>
<dbReference type="InterPro" id="IPR050111">
    <property type="entry name" value="C-type_lectin/snaclec_domain"/>
</dbReference>
<dbReference type="OrthoDB" id="6059155at2759"/>
<evidence type="ECO:0000313" key="2">
    <source>
        <dbReference type="Proteomes" id="UP000749559"/>
    </source>
</evidence>
<proteinExistence type="predicted"/>